<accession>A0A109UXH8</accession>
<proteinExistence type="predicted"/>
<protein>
    <submittedName>
        <fullName evidence="3">HER067Wp</fullName>
    </submittedName>
</protein>
<dbReference type="Pfam" id="PF00498">
    <property type="entry name" value="FHA"/>
    <property type="match status" value="1"/>
</dbReference>
<keyword evidence="1" id="KW-0812">Transmembrane</keyword>
<keyword evidence="1" id="KW-1133">Transmembrane helix</keyword>
<evidence type="ECO:0000256" key="1">
    <source>
        <dbReference type="SAM" id="Phobius"/>
    </source>
</evidence>
<evidence type="ECO:0000313" key="3">
    <source>
        <dbReference type="EMBL" id="AMD21346.1"/>
    </source>
</evidence>
<keyword evidence="4" id="KW-1185">Reference proteome</keyword>
<dbReference type="InterPro" id="IPR008984">
    <property type="entry name" value="SMAD_FHA_dom_sf"/>
</dbReference>
<name>A0A109UXH8_9SACH</name>
<dbReference type="Gene3D" id="2.60.200.20">
    <property type="match status" value="1"/>
</dbReference>
<dbReference type="SUPFAM" id="SSF49879">
    <property type="entry name" value="SMAD/FHA domain"/>
    <property type="match status" value="1"/>
</dbReference>
<evidence type="ECO:0000259" key="2">
    <source>
        <dbReference type="PROSITE" id="PS50006"/>
    </source>
</evidence>
<dbReference type="GeneID" id="28724633"/>
<gene>
    <name evidence="3" type="ORF">AW171_hschr53294</name>
</gene>
<reference evidence="3 4" key="1">
    <citation type="submission" date="2016-01" db="EMBL/GenBank/DDBJ databases">
        <title>Genome sequence of the yeast Holleya sinecauda.</title>
        <authorList>
            <person name="Dietrich F.S."/>
        </authorList>
    </citation>
    <scope>NUCLEOTIDE SEQUENCE [LARGE SCALE GENOMIC DNA]</scope>
    <source>
        <strain evidence="3 4">ATCC 58844</strain>
    </source>
</reference>
<dbReference type="InterPro" id="IPR000253">
    <property type="entry name" value="FHA_dom"/>
</dbReference>
<sequence length="306" mass="33934">MSLLSTHENRKIQFNINDGLSEVIGRASTKDPNRVARPNNLYYNEKSLSKQHAILHVKKLGIHTSDNDAVYENIRIYVEDVGSTHGIIDLQSNINGLAKVIDLKNGERFGLVHMERPVTTFQSRGARLKLQVNLYPLHNEIWELIIRNVTYDDSPCPTTGGLLENPNLSSPFYFGTSSEGNYSEVWSNENLSTSMEGSPISEQEPFNGSCFSSSNCCNVSYANDNKPDRFEANLGLLGVESNDSHDSDHLSDSASEKEGYSGLHIESDKAFAKEAFLQKLWRQKSVIIGTLTGFVVGFIAGAVNLE</sequence>
<dbReference type="EMBL" id="CP014245">
    <property type="protein sequence ID" value="AMD21346.1"/>
    <property type="molecule type" value="Genomic_DNA"/>
</dbReference>
<dbReference type="PROSITE" id="PS50006">
    <property type="entry name" value="FHA_DOMAIN"/>
    <property type="match status" value="1"/>
</dbReference>
<dbReference type="Proteomes" id="UP000243052">
    <property type="component" value="Chromosome v"/>
</dbReference>
<dbReference type="RefSeq" id="XP_017988342.1">
    <property type="nucleotide sequence ID" value="XM_018132853.1"/>
</dbReference>
<dbReference type="AlphaFoldDB" id="A0A109UXH8"/>
<feature type="transmembrane region" description="Helical" evidence="1">
    <location>
        <begin position="286"/>
        <end position="305"/>
    </location>
</feature>
<keyword evidence="1" id="KW-0472">Membrane</keyword>
<evidence type="ECO:0000313" key="4">
    <source>
        <dbReference type="Proteomes" id="UP000243052"/>
    </source>
</evidence>
<feature type="domain" description="FHA" evidence="2">
    <location>
        <begin position="22"/>
        <end position="86"/>
    </location>
</feature>
<dbReference type="OrthoDB" id="4068945at2759"/>
<organism evidence="3 4">
    <name type="scientific">Eremothecium sinecaudum</name>
    <dbReference type="NCBI Taxonomy" id="45286"/>
    <lineage>
        <taxon>Eukaryota</taxon>
        <taxon>Fungi</taxon>
        <taxon>Dikarya</taxon>
        <taxon>Ascomycota</taxon>
        <taxon>Saccharomycotina</taxon>
        <taxon>Saccharomycetes</taxon>
        <taxon>Saccharomycetales</taxon>
        <taxon>Saccharomycetaceae</taxon>
        <taxon>Eremothecium</taxon>
    </lineage>
</organism>